<reference evidence="3" key="2">
    <citation type="submission" date="2020-09" db="EMBL/GenBank/DDBJ databases">
        <authorList>
            <person name="Sun Q."/>
            <person name="Zhou Y."/>
        </authorList>
    </citation>
    <scope>NUCLEOTIDE SEQUENCE</scope>
    <source>
        <strain evidence="3">CGMCC 1.15763</strain>
    </source>
</reference>
<dbReference type="GO" id="GO:0046677">
    <property type="term" value="P:response to antibiotic"/>
    <property type="evidence" value="ECO:0007669"/>
    <property type="project" value="UniProtKB-KW"/>
</dbReference>
<comment type="similarity">
    <text evidence="2">Belongs to the antibiotic N-acetyltransferase family.</text>
</comment>
<keyword evidence="2" id="KW-0012">Acyltransferase</keyword>
<dbReference type="AlphaFoldDB" id="A0A917ME75"/>
<evidence type="ECO:0000313" key="4">
    <source>
        <dbReference type="Proteomes" id="UP000633278"/>
    </source>
</evidence>
<organism evidence="3 4">
    <name type="scientific">Polaribacter pacificus</name>
    <dbReference type="NCBI Taxonomy" id="1775173"/>
    <lineage>
        <taxon>Bacteria</taxon>
        <taxon>Pseudomonadati</taxon>
        <taxon>Bacteroidota</taxon>
        <taxon>Flavobacteriia</taxon>
        <taxon>Flavobacteriales</taxon>
        <taxon>Flavobacteriaceae</taxon>
    </lineage>
</organism>
<dbReference type="GO" id="GO:0046353">
    <property type="term" value="F:aminoglycoside 3-N-acetyltransferase activity"/>
    <property type="evidence" value="ECO:0007669"/>
    <property type="project" value="UniProtKB-EC"/>
</dbReference>
<dbReference type="EC" id="2.3.1.-" evidence="2"/>
<sequence length="300" mass="34383">MSIIIKESIKNDLINLGIKEGDVLYLTIDTLNVGFFNKNRSTTLNTWLEIFFEILGEKGSIILSAYTETFWSFNKKKDLIFTRCSKTSNGAFSNFLIKNKKAVRSRHPTNSVIGIGGDIENILINHHEHSKAYSVFKELISRKAKFLMIGTLDNKNTPQAMHYCQELLGHNDHFFGKGFIQTYYYDINNVLKLFTLKDSGGCSRGGYKLYGPLILNKAIEFGYVGNAFSAIMDGEYSKNVILKELKNNKNLIQCDNKYCISCYGSFYKNGFKVIPFYIRKIIEQIKKILNKKYGMSNRSY</sequence>
<dbReference type="Proteomes" id="UP000633278">
    <property type="component" value="Unassembled WGS sequence"/>
</dbReference>
<gene>
    <name evidence="3" type="ORF">GCM10011416_20600</name>
</gene>
<dbReference type="EMBL" id="BMJW01000002">
    <property type="protein sequence ID" value="GGH01699.1"/>
    <property type="molecule type" value="Genomic_DNA"/>
</dbReference>
<protein>
    <recommendedName>
        <fullName evidence="1 2">Aminoglycoside N(3)-acetyltransferase</fullName>
        <ecNumber evidence="2">2.3.1.-</ecNumber>
    </recommendedName>
</protein>
<comment type="catalytic activity">
    <reaction evidence="2">
        <text>a 2-deoxystreptamine antibiotic + acetyl-CoA = an N(3)-acetyl-2-deoxystreptamine antibiotic + CoA + H(+)</text>
        <dbReference type="Rhea" id="RHEA:12665"/>
        <dbReference type="ChEBI" id="CHEBI:15378"/>
        <dbReference type="ChEBI" id="CHEBI:57287"/>
        <dbReference type="ChEBI" id="CHEBI:57288"/>
        <dbReference type="ChEBI" id="CHEBI:57921"/>
        <dbReference type="ChEBI" id="CHEBI:77452"/>
        <dbReference type="EC" id="2.3.1.81"/>
    </reaction>
</comment>
<proteinExistence type="inferred from homology"/>
<dbReference type="RefSeq" id="WP_188599242.1">
    <property type="nucleotide sequence ID" value="NZ_BMJW01000002.1"/>
</dbReference>
<keyword evidence="2" id="KW-0808">Transferase</keyword>
<dbReference type="InterPro" id="IPR028345">
    <property type="entry name" value="Antibiotic_NAT-like"/>
</dbReference>
<name>A0A917ME75_9FLAO</name>
<comment type="caution">
    <text evidence="3">The sequence shown here is derived from an EMBL/GenBank/DDBJ whole genome shotgun (WGS) entry which is preliminary data.</text>
</comment>
<evidence type="ECO:0000256" key="1">
    <source>
        <dbReference type="ARBA" id="ARBA00012882"/>
    </source>
</evidence>
<keyword evidence="2" id="KW-0046">Antibiotic resistance</keyword>
<evidence type="ECO:0000313" key="3">
    <source>
        <dbReference type="EMBL" id="GGH01699.1"/>
    </source>
</evidence>
<dbReference type="SUPFAM" id="SSF110710">
    <property type="entry name" value="TTHA0583/YokD-like"/>
    <property type="match status" value="1"/>
</dbReference>
<accession>A0A917ME75</accession>
<keyword evidence="4" id="KW-1185">Reference proteome</keyword>
<evidence type="ECO:0000256" key="2">
    <source>
        <dbReference type="RuleBase" id="RU365031"/>
    </source>
</evidence>
<dbReference type="Pfam" id="PF02522">
    <property type="entry name" value="Antibiotic_NAT"/>
    <property type="match status" value="1"/>
</dbReference>
<dbReference type="InterPro" id="IPR003679">
    <property type="entry name" value="Amioglycoside_AcTrfase"/>
</dbReference>
<reference evidence="3" key="1">
    <citation type="journal article" date="2014" name="Int. J. Syst. Evol. Microbiol.">
        <title>Complete genome sequence of Corynebacterium casei LMG S-19264T (=DSM 44701T), isolated from a smear-ripened cheese.</title>
        <authorList>
            <consortium name="US DOE Joint Genome Institute (JGI-PGF)"/>
            <person name="Walter F."/>
            <person name="Albersmeier A."/>
            <person name="Kalinowski J."/>
            <person name="Ruckert C."/>
        </authorList>
    </citation>
    <scope>NUCLEOTIDE SEQUENCE</scope>
    <source>
        <strain evidence="3">CGMCC 1.15763</strain>
    </source>
</reference>